<sequence length="115" mass="12237">MSTAPPSSPAATMNVPSTAPFVDHSLASNIAAATSNSSFHSCTLHEQQQPPRSFSTARQPWQQLHATTAEPPHLHLLASASAATTQHHPSRTTSSEEQIGTANSLPKICTSRTLW</sequence>
<feature type="compositionally biased region" description="Low complexity" evidence="1">
    <location>
        <begin position="74"/>
        <end position="87"/>
    </location>
</feature>
<reference evidence="2 3" key="1">
    <citation type="submission" date="2019-04" db="EMBL/GenBank/DDBJ databases">
        <title>An improved genome assembly and genetic linkage map for asparagus bean, Vigna unguiculata ssp. sesquipedialis.</title>
        <authorList>
            <person name="Xia Q."/>
            <person name="Zhang R."/>
            <person name="Dong Y."/>
        </authorList>
    </citation>
    <scope>NUCLEOTIDE SEQUENCE [LARGE SCALE GENOMIC DNA]</scope>
    <source>
        <tissue evidence="2">Leaf</tissue>
    </source>
</reference>
<gene>
    <name evidence="2" type="ORF">DEO72_LG10g2378</name>
</gene>
<evidence type="ECO:0000313" key="3">
    <source>
        <dbReference type="Proteomes" id="UP000501690"/>
    </source>
</evidence>
<evidence type="ECO:0000256" key="1">
    <source>
        <dbReference type="SAM" id="MobiDB-lite"/>
    </source>
</evidence>
<name>A0A4D6NG46_VIGUN</name>
<feature type="compositionally biased region" description="Polar residues" evidence="1">
    <location>
        <begin position="41"/>
        <end position="66"/>
    </location>
</feature>
<organism evidence="2 3">
    <name type="scientific">Vigna unguiculata</name>
    <name type="common">Cowpea</name>
    <dbReference type="NCBI Taxonomy" id="3917"/>
    <lineage>
        <taxon>Eukaryota</taxon>
        <taxon>Viridiplantae</taxon>
        <taxon>Streptophyta</taxon>
        <taxon>Embryophyta</taxon>
        <taxon>Tracheophyta</taxon>
        <taxon>Spermatophyta</taxon>
        <taxon>Magnoliopsida</taxon>
        <taxon>eudicotyledons</taxon>
        <taxon>Gunneridae</taxon>
        <taxon>Pentapetalae</taxon>
        <taxon>rosids</taxon>
        <taxon>fabids</taxon>
        <taxon>Fabales</taxon>
        <taxon>Fabaceae</taxon>
        <taxon>Papilionoideae</taxon>
        <taxon>50 kb inversion clade</taxon>
        <taxon>NPAAA clade</taxon>
        <taxon>indigoferoid/millettioid clade</taxon>
        <taxon>Phaseoleae</taxon>
        <taxon>Vigna</taxon>
    </lineage>
</organism>
<feature type="compositionally biased region" description="Polar residues" evidence="1">
    <location>
        <begin position="91"/>
        <end position="115"/>
    </location>
</feature>
<keyword evidence="3" id="KW-1185">Reference proteome</keyword>
<dbReference type="AlphaFoldDB" id="A0A4D6NG46"/>
<accession>A0A4D6NG46</accession>
<protein>
    <submittedName>
        <fullName evidence="2">Uncharacterized protein</fullName>
    </submittedName>
</protein>
<dbReference type="EMBL" id="CP039354">
    <property type="protein sequence ID" value="QCE11145.1"/>
    <property type="molecule type" value="Genomic_DNA"/>
</dbReference>
<feature type="region of interest" description="Disordered" evidence="1">
    <location>
        <begin position="41"/>
        <end position="115"/>
    </location>
</feature>
<evidence type="ECO:0000313" key="2">
    <source>
        <dbReference type="EMBL" id="QCE11145.1"/>
    </source>
</evidence>
<dbReference type="Proteomes" id="UP000501690">
    <property type="component" value="Linkage Group LG10"/>
</dbReference>
<proteinExistence type="predicted"/>